<keyword evidence="2" id="KW-1185">Reference proteome</keyword>
<gene>
    <name evidence="1" type="ORF">E3N88_23331</name>
</gene>
<reference evidence="1 2" key="1">
    <citation type="submission" date="2019-05" db="EMBL/GenBank/DDBJ databases">
        <title>Mikania micrantha, genome provides insights into the molecular mechanism of rapid growth.</title>
        <authorList>
            <person name="Liu B."/>
        </authorList>
    </citation>
    <scope>NUCLEOTIDE SEQUENCE [LARGE SCALE GENOMIC DNA]</scope>
    <source>
        <strain evidence="1">NLD-2019</strain>
        <tissue evidence="1">Leaf</tissue>
    </source>
</reference>
<comment type="caution">
    <text evidence="1">The sequence shown here is derived from an EMBL/GenBank/DDBJ whole genome shotgun (WGS) entry which is preliminary data.</text>
</comment>
<proteinExistence type="predicted"/>
<dbReference type="Proteomes" id="UP000326396">
    <property type="component" value="Linkage Group LG2"/>
</dbReference>
<protein>
    <submittedName>
        <fullName evidence="1">Uncharacterized protein</fullName>
    </submittedName>
</protein>
<organism evidence="1 2">
    <name type="scientific">Mikania micrantha</name>
    <name type="common">bitter vine</name>
    <dbReference type="NCBI Taxonomy" id="192012"/>
    <lineage>
        <taxon>Eukaryota</taxon>
        <taxon>Viridiplantae</taxon>
        <taxon>Streptophyta</taxon>
        <taxon>Embryophyta</taxon>
        <taxon>Tracheophyta</taxon>
        <taxon>Spermatophyta</taxon>
        <taxon>Magnoliopsida</taxon>
        <taxon>eudicotyledons</taxon>
        <taxon>Gunneridae</taxon>
        <taxon>Pentapetalae</taxon>
        <taxon>asterids</taxon>
        <taxon>campanulids</taxon>
        <taxon>Asterales</taxon>
        <taxon>Asteraceae</taxon>
        <taxon>Asteroideae</taxon>
        <taxon>Heliantheae alliance</taxon>
        <taxon>Eupatorieae</taxon>
        <taxon>Mikania</taxon>
    </lineage>
</organism>
<dbReference type="EMBL" id="SZYD01000012">
    <property type="protein sequence ID" value="KAD4585730.1"/>
    <property type="molecule type" value="Genomic_DNA"/>
</dbReference>
<evidence type="ECO:0000313" key="2">
    <source>
        <dbReference type="Proteomes" id="UP000326396"/>
    </source>
</evidence>
<accession>A0A5N6NEP9</accession>
<sequence length="205" mass="23226">MEFSGVENWLRHHQPPQLRHRLSAAALLDCEMRAAHTHILWCVMDGKVEEGKESRCIQKTPKGRRATTVAPPWHITVERKAREPTGSLLLQNPRHTMKETTDDGWSDLETISDKLSGKPTPQLTIHSNFPCFKTRQGFRLDHFREQWCGMRHQKPHMMAAMEDVMLILGRSHAPSLILGNLGAVHNNEENHSSDGGGIKIIVVPL</sequence>
<name>A0A5N6NEP9_9ASTR</name>
<dbReference type="AlphaFoldDB" id="A0A5N6NEP9"/>
<evidence type="ECO:0000313" key="1">
    <source>
        <dbReference type="EMBL" id="KAD4585730.1"/>
    </source>
</evidence>